<evidence type="ECO:0000256" key="3">
    <source>
        <dbReference type="ARBA" id="ARBA00022989"/>
    </source>
</evidence>
<keyword evidence="8" id="KW-1185">Reference proteome</keyword>
<gene>
    <name evidence="7" type="ORF">Q0812_09690</name>
</gene>
<protein>
    <submittedName>
        <fullName evidence="7">Sterol desaturase family protein</fullName>
    </submittedName>
</protein>
<evidence type="ECO:0000256" key="5">
    <source>
        <dbReference type="SAM" id="Phobius"/>
    </source>
</evidence>
<dbReference type="EMBL" id="JAUKTR010000004">
    <property type="protein sequence ID" value="MDO1559698.1"/>
    <property type="molecule type" value="Genomic_DNA"/>
</dbReference>
<evidence type="ECO:0000256" key="4">
    <source>
        <dbReference type="ARBA" id="ARBA00023136"/>
    </source>
</evidence>
<feature type="transmembrane region" description="Helical" evidence="5">
    <location>
        <begin position="37"/>
        <end position="60"/>
    </location>
</feature>
<dbReference type="Pfam" id="PF04116">
    <property type="entry name" value="FA_hydroxylase"/>
    <property type="match status" value="1"/>
</dbReference>
<name>A0ABT8SPE1_9CAUL</name>
<comment type="caution">
    <text evidence="7">The sequence shown here is derived from an EMBL/GenBank/DDBJ whole genome shotgun (WGS) entry which is preliminary data.</text>
</comment>
<proteinExistence type="predicted"/>
<feature type="transmembrane region" description="Helical" evidence="5">
    <location>
        <begin position="72"/>
        <end position="92"/>
    </location>
</feature>
<reference evidence="7" key="1">
    <citation type="submission" date="2023-07" db="EMBL/GenBank/DDBJ databases">
        <title>Brevundimonas soil sp. nov., isolated from the soil of chemical plant.</title>
        <authorList>
            <person name="Wu N."/>
        </authorList>
    </citation>
    <scope>NUCLEOTIDE SEQUENCE</scope>
    <source>
        <strain evidence="7">XZ-24</strain>
    </source>
</reference>
<organism evidence="7 8">
    <name type="scientific">Peiella sedimenti</name>
    <dbReference type="NCBI Taxonomy" id="3061083"/>
    <lineage>
        <taxon>Bacteria</taxon>
        <taxon>Pseudomonadati</taxon>
        <taxon>Pseudomonadota</taxon>
        <taxon>Alphaproteobacteria</taxon>
        <taxon>Caulobacterales</taxon>
        <taxon>Caulobacteraceae</taxon>
        <taxon>Peiella</taxon>
    </lineage>
</organism>
<keyword evidence="2 5" id="KW-0812">Transmembrane</keyword>
<keyword evidence="3 5" id="KW-1133">Transmembrane helix</keyword>
<dbReference type="Proteomes" id="UP001169063">
    <property type="component" value="Unassembled WGS sequence"/>
</dbReference>
<dbReference type="InterPro" id="IPR006694">
    <property type="entry name" value="Fatty_acid_hydroxylase"/>
</dbReference>
<evidence type="ECO:0000313" key="7">
    <source>
        <dbReference type="EMBL" id="MDO1559698.1"/>
    </source>
</evidence>
<accession>A0ABT8SPE1</accession>
<comment type="subcellular location">
    <subcellularLocation>
        <location evidence="1">Membrane</location>
    </subcellularLocation>
</comment>
<evidence type="ECO:0000313" key="8">
    <source>
        <dbReference type="Proteomes" id="UP001169063"/>
    </source>
</evidence>
<sequence length="241" mass="27388">MLFVVYFLTLAAFCVIFTREVIAPASRASCDKRWRFYAGALNVVNLVAVVAAGVIFERWISGHALFHLAERLDPVSASVVTFLVASLVAYGYHRAIHASDRLWRWVHQLHHSPTRIEALTAFYVHPFDALLATLLNAVIAYVLLGAGPFSAALALLYVTLLNLIAHADMRTPWWLGLLVQRPEMHRLHHERGAHRNNYGLPLWDMMFGTWRNPRSGWVECGFRDDRERLVGQMLMLKDVDG</sequence>
<feature type="domain" description="Fatty acid hydroxylase" evidence="6">
    <location>
        <begin position="79"/>
        <end position="209"/>
    </location>
</feature>
<evidence type="ECO:0000259" key="6">
    <source>
        <dbReference type="Pfam" id="PF04116"/>
    </source>
</evidence>
<feature type="transmembrane region" description="Helical" evidence="5">
    <location>
        <begin position="138"/>
        <end position="165"/>
    </location>
</feature>
<dbReference type="InterPro" id="IPR050307">
    <property type="entry name" value="Sterol_Desaturase_Related"/>
</dbReference>
<dbReference type="PANTHER" id="PTHR11863">
    <property type="entry name" value="STEROL DESATURASE"/>
    <property type="match status" value="1"/>
</dbReference>
<evidence type="ECO:0000256" key="2">
    <source>
        <dbReference type="ARBA" id="ARBA00022692"/>
    </source>
</evidence>
<keyword evidence="4 5" id="KW-0472">Membrane</keyword>
<dbReference type="RefSeq" id="WP_302110134.1">
    <property type="nucleotide sequence ID" value="NZ_JAUKTR010000004.1"/>
</dbReference>
<evidence type="ECO:0000256" key="1">
    <source>
        <dbReference type="ARBA" id="ARBA00004370"/>
    </source>
</evidence>